<dbReference type="InterPro" id="IPR000225">
    <property type="entry name" value="Armadillo"/>
</dbReference>
<dbReference type="AlphaFoldDB" id="A0A9D4Y5Q5"/>
<comment type="caution">
    <text evidence="2">The sequence shown here is derived from an EMBL/GenBank/DDBJ whole genome shotgun (WGS) entry which is preliminary data.</text>
</comment>
<dbReference type="GO" id="GO:2001006">
    <property type="term" value="P:regulation of cellulose biosynthetic process"/>
    <property type="evidence" value="ECO:0007669"/>
    <property type="project" value="InterPro"/>
</dbReference>
<proteinExistence type="predicted"/>
<dbReference type="EMBL" id="JAMSHJ010000002">
    <property type="protein sequence ID" value="KAI5433498.1"/>
    <property type="molecule type" value="Genomic_DNA"/>
</dbReference>
<dbReference type="InterPro" id="IPR016024">
    <property type="entry name" value="ARM-type_fold"/>
</dbReference>
<dbReference type="InterPro" id="IPR011989">
    <property type="entry name" value="ARM-like"/>
</dbReference>
<organism evidence="2 3">
    <name type="scientific">Pisum sativum</name>
    <name type="common">Garden pea</name>
    <name type="synonym">Lathyrus oleraceus</name>
    <dbReference type="NCBI Taxonomy" id="3888"/>
    <lineage>
        <taxon>Eukaryota</taxon>
        <taxon>Viridiplantae</taxon>
        <taxon>Streptophyta</taxon>
        <taxon>Embryophyta</taxon>
        <taxon>Tracheophyta</taxon>
        <taxon>Spermatophyta</taxon>
        <taxon>Magnoliopsida</taxon>
        <taxon>eudicotyledons</taxon>
        <taxon>Gunneridae</taxon>
        <taxon>Pentapetalae</taxon>
        <taxon>rosids</taxon>
        <taxon>fabids</taxon>
        <taxon>Fabales</taxon>
        <taxon>Fabaceae</taxon>
        <taxon>Papilionoideae</taxon>
        <taxon>50 kb inversion clade</taxon>
        <taxon>NPAAA clade</taxon>
        <taxon>Hologalegina</taxon>
        <taxon>IRL clade</taxon>
        <taxon>Fabeae</taxon>
        <taxon>Lathyrus</taxon>
    </lineage>
</organism>
<dbReference type="GO" id="GO:0008017">
    <property type="term" value="F:microtubule binding"/>
    <property type="evidence" value="ECO:0007669"/>
    <property type="project" value="InterPro"/>
</dbReference>
<dbReference type="Proteomes" id="UP001058974">
    <property type="component" value="Chromosome 2"/>
</dbReference>
<keyword evidence="3" id="KW-1185">Reference proteome</keyword>
<dbReference type="PANTHER" id="PTHR46369">
    <property type="entry name" value="PROTEIN CELLULOSE SYNTHASE INTERACTIVE 1"/>
    <property type="match status" value="1"/>
</dbReference>
<gene>
    <name evidence="2" type="ORF">KIW84_020689</name>
</gene>
<dbReference type="InterPro" id="IPR044297">
    <property type="entry name" value="CSI1/2/3"/>
</dbReference>
<evidence type="ECO:0000313" key="3">
    <source>
        <dbReference type="Proteomes" id="UP001058974"/>
    </source>
</evidence>
<dbReference type="Gene3D" id="1.25.10.10">
    <property type="entry name" value="Leucine-rich Repeat Variant"/>
    <property type="match status" value="1"/>
</dbReference>
<dbReference type="PANTHER" id="PTHR46369:SF2">
    <property type="entry name" value="PROTEIN CELLULOSE SYNTHASE INTERACTIVE 1"/>
    <property type="match status" value="1"/>
</dbReference>
<name>A0A9D4Y5Q5_PEA</name>
<evidence type="ECO:0000256" key="1">
    <source>
        <dbReference type="ARBA" id="ARBA00022737"/>
    </source>
</evidence>
<reference evidence="2 3" key="1">
    <citation type="journal article" date="2022" name="Nat. Genet.">
        <title>Improved pea reference genome and pan-genome highlight genomic features and evolutionary characteristics.</title>
        <authorList>
            <person name="Yang T."/>
            <person name="Liu R."/>
            <person name="Luo Y."/>
            <person name="Hu S."/>
            <person name="Wang D."/>
            <person name="Wang C."/>
            <person name="Pandey M.K."/>
            <person name="Ge S."/>
            <person name="Xu Q."/>
            <person name="Li N."/>
            <person name="Li G."/>
            <person name="Huang Y."/>
            <person name="Saxena R.K."/>
            <person name="Ji Y."/>
            <person name="Li M."/>
            <person name="Yan X."/>
            <person name="He Y."/>
            <person name="Liu Y."/>
            <person name="Wang X."/>
            <person name="Xiang C."/>
            <person name="Varshney R.K."/>
            <person name="Ding H."/>
            <person name="Gao S."/>
            <person name="Zong X."/>
        </authorList>
    </citation>
    <scope>NUCLEOTIDE SEQUENCE [LARGE SCALE GENOMIC DNA]</scope>
    <source>
        <strain evidence="2 3">cv. Zhongwan 6</strain>
    </source>
</reference>
<dbReference type="Gramene" id="Psat02G0068900-T1">
    <property type="protein sequence ID" value="KAI5433498.1"/>
    <property type="gene ID" value="KIW84_020689"/>
</dbReference>
<evidence type="ECO:0000313" key="2">
    <source>
        <dbReference type="EMBL" id="KAI5433498.1"/>
    </source>
</evidence>
<sequence length="185" mass="20093">MAFGHIIKHAPSFPSAADIPGPIFKDNHTYVPEPPKEDGKRKICCARARLLCMKKKHSLRQLLDLIDMSENAFGVVGSHSQTVPVLVSLLQSGSLNVKIQAATLLGSLCKENELNVKVLLEGYIPPLLNLLKSSSEEGQVATAKTIFAVSQGGFKEIPLSTLQGLVDAAPVRHDDFVKIQRNCLL</sequence>
<dbReference type="GO" id="GO:0051211">
    <property type="term" value="P:anisotropic cell growth"/>
    <property type="evidence" value="ECO:0007669"/>
    <property type="project" value="InterPro"/>
</dbReference>
<dbReference type="SUPFAM" id="SSF48371">
    <property type="entry name" value="ARM repeat"/>
    <property type="match status" value="1"/>
</dbReference>
<dbReference type="GO" id="GO:0010330">
    <property type="term" value="C:cellulose synthase complex"/>
    <property type="evidence" value="ECO:0007669"/>
    <property type="project" value="InterPro"/>
</dbReference>
<protein>
    <submittedName>
        <fullName evidence="2">Interactor with COP9 signalosome (CSN) complex</fullName>
    </submittedName>
</protein>
<dbReference type="Pfam" id="PF00514">
    <property type="entry name" value="Arm"/>
    <property type="match status" value="1"/>
</dbReference>
<accession>A0A9D4Y5Q5</accession>
<keyword evidence="1" id="KW-0677">Repeat</keyword>